<dbReference type="AlphaFoldDB" id="A0A1B7XTS6"/>
<dbReference type="EMBL" id="LTAN01000009">
    <property type="protein sequence ID" value="OBR03165.1"/>
    <property type="molecule type" value="Genomic_DNA"/>
</dbReference>
<evidence type="ECO:0000313" key="4">
    <source>
        <dbReference type="EMBL" id="OBR03165.1"/>
    </source>
</evidence>
<evidence type="ECO:0000256" key="2">
    <source>
        <dbReference type="ARBA" id="ARBA00023002"/>
    </source>
</evidence>
<dbReference type="KEGG" id="chig:CH63R_12292"/>
<dbReference type="InterPro" id="IPR036291">
    <property type="entry name" value="NAD(P)-bd_dom_sf"/>
</dbReference>
<dbReference type="GO" id="GO:0016491">
    <property type="term" value="F:oxidoreductase activity"/>
    <property type="evidence" value="ECO:0007669"/>
    <property type="project" value="UniProtKB-KW"/>
</dbReference>
<evidence type="ECO:0000256" key="1">
    <source>
        <dbReference type="ARBA" id="ARBA00022857"/>
    </source>
</evidence>
<dbReference type="InterPro" id="IPR008030">
    <property type="entry name" value="NmrA-like"/>
</dbReference>
<keyword evidence="1" id="KW-0521">NADP</keyword>
<dbReference type="CDD" id="cd05259">
    <property type="entry name" value="PCBER_SDR_a"/>
    <property type="match status" value="1"/>
</dbReference>
<sequence length="909" mass="99845">MKIRNTNICQNCRVRKLANVPRISEQLDLSTSGSTETPPACTHAAQTLARGWREATTQATNLSDNLDRGSWTQSGCSPSLQDHSPYVPELAADGYHILGDLSSSNAGGSVPRICGAWVEALPELVLHTKAEQILSPSIKTLALAILSRGRESRMSTSDAVAAHAHAVSSLRSGFLQENVSDSSNLLAATVMCLFLSEMILPTSKAAAIVHAKGIGDVLKLQSPGFYTHGIGHKLFVGIRPVLVLHSFFSHELSFLAEDVWKHEPFSGQGAAPLQELFSIVVALPSALSTIDKLKVTLTEQSYVTACNALDQLTDTLNGLLNLRQTIQDESQREYWAPALPPNIQSGISFQSITAANFFTHLWAFHIICAGYIKTLLTLFPACLDRVHQNLKRQISRDLVTDLACRILRSIEFLADEKFKVFGSASAVLPLFAGLTVVRGEGKQSKELQYWYRHALQIYSKKGYHFKVMAQQLKNVVLAGSTGNAGSKILQSLVDSGQFNVTVLVRKPEVAHAPGVTVKTIDFGSMAALVEVLKGQDAVIDATMSPDATMPLRMIDAAVSAGVKRFIPSEFSLDPNNPLTRSVPVFGPKNQVLSRLKDLASTGRLTYTTISNGAFLDWNLRTGFIKINIKNKKVELMDGGDVVIPWTLLDHVGRATANVLLHAEQTKNRSVYISTVEKSQKEMFKLAQEALGSDGWTVSSLDMGMVYQESLREMKAGNLTFEVFGNMILYCNSRLDYSGKWEKDDNALLGIQPWSDEEVRQLIRQYHSSSAAVNEPMAGDMRFLIALYDAISRPYPRSPFSFPRVVATPYPYQSRLEVDDDDDDATRLKVLKIPEAWFEGKVVVDTAAAVNQAQRRGGILVQLERVHSGEHLAIVGARRAELRALPVDDEEGYIGVQSIGTLERMILLRA</sequence>
<name>A0A1B7XTS6_COLHI</name>
<dbReference type="Proteomes" id="UP000092177">
    <property type="component" value="Chromosome 9"/>
</dbReference>
<organism evidence="4 5">
    <name type="scientific">Colletotrichum higginsianum (strain IMI 349063)</name>
    <name type="common">Crucifer anthracnose fungus</name>
    <dbReference type="NCBI Taxonomy" id="759273"/>
    <lineage>
        <taxon>Eukaryota</taxon>
        <taxon>Fungi</taxon>
        <taxon>Dikarya</taxon>
        <taxon>Ascomycota</taxon>
        <taxon>Pezizomycotina</taxon>
        <taxon>Sordariomycetes</taxon>
        <taxon>Hypocreomycetidae</taxon>
        <taxon>Glomerellales</taxon>
        <taxon>Glomerellaceae</taxon>
        <taxon>Colletotrichum</taxon>
        <taxon>Colletotrichum destructivum species complex</taxon>
    </lineage>
</organism>
<dbReference type="SUPFAM" id="SSF51735">
    <property type="entry name" value="NAD(P)-binding Rossmann-fold domains"/>
    <property type="match status" value="1"/>
</dbReference>
<keyword evidence="5" id="KW-1185">Reference proteome</keyword>
<dbReference type="VEuPathDB" id="FungiDB:CH63R_12292"/>
<comment type="caution">
    <text evidence="4">The sequence shown here is derived from an EMBL/GenBank/DDBJ whole genome shotgun (WGS) entry which is preliminary data.</text>
</comment>
<evidence type="ECO:0000313" key="5">
    <source>
        <dbReference type="Proteomes" id="UP000092177"/>
    </source>
</evidence>
<reference evidence="5" key="1">
    <citation type="journal article" date="2017" name="BMC Genomics">
        <title>Gapless genome assembly of Colletotrichum higginsianum reveals chromosome structure and association of transposable elements with secondary metabolite gene clusters.</title>
        <authorList>
            <person name="Dallery J.-F."/>
            <person name="Lapalu N."/>
            <person name="Zampounis A."/>
            <person name="Pigne S."/>
            <person name="Luyten I."/>
            <person name="Amselem J."/>
            <person name="Wittenberg A.H.J."/>
            <person name="Zhou S."/>
            <person name="de Queiroz M.V."/>
            <person name="Robin G.P."/>
            <person name="Auger A."/>
            <person name="Hainaut M."/>
            <person name="Henrissat B."/>
            <person name="Kim K.-T."/>
            <person name="Lee Y.-H."/>
            <person name="Lespinet O."/>
            <person name="Schwartz D.C."/>
            <person name="Thon M.R."/>
            <person name="O'Connell R.J."/>
        </authorList>
    </citation>
    <scope>NUCLEOTIDE SEQUENCE [LARGE SCALE GENOMIC DNA]</scope>
    <source>
        <strain evidence="5">IMI 349063</strain>
    </source>
</reference>
<dbReference type="PANTHER" id="PTHR47706">
    <property type="entry name" value="NMRA-LIKE FAMILY PROTEIN"/>
    <property type="match status" value="1"/>
</dbReference>
<gene>
    <name evidence="4" type="ORF">CH63R_12292</name>
</gene>
<dbReference type="GeneID" id="28871373"/>
<dbReference type="InterPro" id="IPR051609">
    <property type="entry name" value="NmrA/Isoflavone_reductase-like"/>
</dbReference>
<proteinExistence type="predicted"/>
<accession>A0A1B7XTS6</accession>
<dbReference type="PANTHER" id="PTHR47706:SF1">
    <property type="entry name" value="CIPA-LIKE, PUTATIVE (AFU_ORTHOLOGUE AFUA_1G12460)-RELATED"/>
    <property type="match status" value="1"/>
</dbReference>
<protein>
    <submittedName>
        <fullName evidence="4">Isoflavone reductase family protein</fullName>
    </submittedName>
</protein>
<keyword evidence="2" id="KW-0560">Oxidoreductase</keyword>
<evidence type="ECO:0000259" key="3">
    <source>
        <dbReference type="Pfam" id="PF05368"/>
    </source>
</evidence>
<dbReference type="RefSeq" id="XP_018151683.1">
    <property type="nucleotide sequence ID" value="XM_018307266.1"/>
</dbReference>
<feature type="domain" description="NmrA-like" evidence="3">
    <location>
        <begin position="473"/>
        <end position="691"/>
    </location>
</feature>
<dbReference type="Gene3D" id="3.40.50.720">
    <property type="entry name" value="NAD(P)-binding Rossmann-like Domain"/>
    <property type="match status" value="1"/>
</dbReference>
<dbReference type="Pfam" id="PF05368">
    <property type="entry name" value="NmrA"/>
    <property type="match status" value="1"/>
</dbReference>
<dbReference type="InterPro" id="IPR045312">
    <property type="entry name" value="PCBER-like"/>
</dbReference>